<evidence type="ECO:0000313" key="2">
    <source>
        <dbReference type="Proteomes" id="UP001165064"/>
    </source>
</evidence>
<gene>
    <name evidence="1" type="ORF">Amon02_000728400</name>
</gene>
<evidence type="ECO:0000313" key="1">
    <source>
        <dbReference type="EMBL" id="GME85008.1"/>
    </source>
</evidence>
<reference evidence="1" key="1">
    <citation type="submission" date="2023-04" db="EMBL/GenBank/DDBJ databases">
        <title>Ambrosiozyma monospora NBRC 10751.</title>
        <authorList>
            <person name="Ichikawa N."/>
            <person name="Sato H."/>
            <person name="Tonouchi N."/>
        </authorList>
    </citation>
    <scope>NUCLEOTIDE SEQUENCE</scope>
    <source>
        <strain evidence="1">NBRC 10751</strain>
    </source>
</reference>
<organism evidence="1 2">
    <name type="scientific">Ambrosiozyma monospora</name>
    <name type="common">Yeast</name>
    <name type="synonym">Endomycopsis monosporus</name>
    <dbReference type="NCBI Taxonomy" id="43982"/>
    <lineage>
        <taxon>Eukaryota</taxon>
        <taxon>Fungi</taxon>
        <taxon>Dikarya</taxon>
        <taxon>Ascomycota</taxon>
        <taxon>Saccharomycotina</taxon>
        <taxon>Pichiomycetes</taxon>
        <taxon>Pichiales</taxon>
        <taxon>Pichiaceae</taxon>
        <taxon>Ambrosiozyma</taxon>
    </lineage>
</organism>
<protein>
    <submittedName>
        <fullName evidence="1">Unnamed protein product</fullName>
    </submittedName>
</protein>
<keyword evidence="2" id="KW-1185">Reference proteome</keyword>
<comment type="caution">
    <text evidence="1">The sequence shown here is derived from an EMBL/GenBank/DDBJ whole genome shotgun (WGS) entry which is preliminary data.</text>
</comment>
<accession>A0ACB5TBM2</accession>
<name>A0ACB5TBM2_AMBMO</name>
<proteinExistence type="predicted"/>
<sequence>MPNTFFLDGVCEFLKQWANDESVTKEQVKIWLVHVNQLDKNYRCDPRISAWTLKLLLDKDPNVTPEELTKELWLYTKSKFGASNKDILSHIAIIGLINTRRLVSMLPFLQKDVPTEYQNLFQGLNDVKELGTNQDLANDDPEQSSINVEKLYADKEKEELASTIQNPKLKEHEHLFNGEGTTKAENGARKFDLNVTPEVIENNIEEIKSVGSTGLKVVRYSLTGIVDGFNNGQFQKEFVNILEKRNFPLDLSEIKANPTKAVNFFELKNKLPTVELQDEFDEVMDLFAHAREKVLEMSTLDAARAKWEYDFEVLKDKTLPQSIGAYLHDWLVRLVPLIEKEIKEYNFARKNIESFDRQYSKNSKFSKFDYDRYKEKLQNGPFLTLLKPEKLATIVLLESLKCCATNDIYKGASVGSLVSNIGKLPNTESS</sequence>
<dbReference type="EMBL" id="BSXS01006016">
    <property type="protein sequence ID" value="GME85008.1"/>
    <property type="molecule type" value="Genomic_DNA"/>
</dbReference>
<dbReference type="Proteomes" id="UP001165064">
    <property type="component" value="Unassembled WGS sequence"/>
</dbReference>